<comment type="caution">
    <text evidence="2">The sequence shown here is derived from an EMBL/GenBank/DDBJ whole genome shotgun (WGS) entry which is preliminary data.</text>
</comment>
<feature type="coiled-coil region" evidence="1">
    <location>
        <begin position="39"/>
        <end position="66"/>
    </location>
</feature>
<protein>
    <submittedName>
        <fullName evidence="2">Uncharacterized protein</fullName>
    </submittedName>
</protein>
<evidence type="ECO:0000313" key="3">
    <source>
        <dbReference type="Proteomes" id="UP001642260"/>
    </source>
</evidence>
<organism evidence="2 3">
    <name type="scientific">Eruca vesicaria subsp. sativa</name>
    <name type="common">Garden rocket</name>
    <name type="synonym">Eruca sativa</name>
    <dbReference type="NCBI Taxonomy" id="29727"/>
    <lineage>
        <taxon>Eukaryota</taxon>
        <taxon>Viridiplantae</taxon>
        <taxon>Streptophyta</taxon>
        <taxon>Embryophyta</taxon>
        <taxon>Tracheophyta</taxon>
        <taxon>Spermatophyta</taxon>
        <taxon>Magnoliopsida</taxon>
        <taxon>eudicotyledons</taxon>
        <taxon>Gunneridae</taxon>
        <taxon>Pentapetalae</taxon>
        <taxon>rosids</taxon>
        <taxon>malvids</taxon>
        <taxon>Brassicales</taxon>
        <taxon>Brassicaceae</taxon>
        <taxon>Brassiceae</taxon>
        <taxon>Eruca</taxon>
    </lineage>
</organism>
<dbReference type="AlphaFoldDB" id="A0ABC8JH68"/>
<dbReference type="EMBL" id="CAKOAT010089711">
    <property type="protein sequence ID" value="CAH8319946.1"/>
    <property type="molecule type" value="Genomic_DNA"/>
</dbReference>
<evidence type="ECO:0000313" key="2">
    <source>
        <dbReference type="EMBL" id="CAH8319946.1"/>
    </source>
</evidence>
<keyword evidence="1" id="KW-0175">Coiled coil</keyword>
<keyword evidence="3" id="KW-1185">Reference proteome</keyword>
<gene>
    <name evidence="2" type="ORF">ERUC_LOCUS8598</name>
</gene>
<dbReference type="Proteomes" id="UP001642260">
    <property type="component" value="Unassembled WGS sequence"/>
</dbReference>
<name>A0ABC8JH68_ERUVS</name>
<sequence length="78" mass="9033">MTVSPITKYKSDIDTLPGNRYFTCKNYEDDRMHFHQPWVFGVEEEVQRLKREVADMAEEIATLKRLITSTSTSTSSTT</sequence>
<reference evidence="2 3" key="1">
    <citation type="submission" date="2022-03" db="EMBL/GenBank/DDBJ databases">
        <authorList>
            <person name="Macdonald S."/>
            <person name="Ahmed S."/>
            <person name="Newling K."/>
        </authorList>
    </citation>
    <scope>NUCLEOTIDE SEQUENCE [LARGE SCALE GENOMIC DNA]</scope>
</reference>
<accession>A0ABC8JH68</accession>
<evidence type="ECO:0000256" key="1">
    <source>
        <dbReference type="SAM" id="Coils"/>
    </source>
</evidence>
<proteinExistence type="predicted"/>